<dbReference type="SMART" id="SM00530">
    <property type="entry name" value="HTH_XRE"/>
    <property type="match status" value="1"/>
</dbReference>
<reference evidence="3" key="3">
    <citation type="submission" date="2024-03" db="EMBL/GenBank/DDBJ databases">
        <title>The Genome Sequence of Enterococcus sp. DIV0242b.</title>
        <authorList>
            <consortium name="The Broad Institute Genomics Platform"/>
            <consortium name="The Broad Institute Microbial Omics Core"/>
            <consortium name="The Broad Institute Genomic Center for Infectious Diseases"/>
            <person name="Earl A."/>
            <person name="Manson A."/>
            <person name="Gilmore M."/>
            <person name="Schwartman J."/>
            <person name="Shea T."/>
            <person name="Abouelleil A."/>
            <person name="Cao P."/>
            <person name="Chapman S."/>
            <person name="Cusick C."/>
            <person name="Young S."/>
            <person name="Neafsey D."/>
            <person name="Nusbaum C."/>
            <person name="Birren B."/>
        </authorList>
    </citation>
    <scope>NUCLEOTIDE SEQUENCE</scope>
    <source>
        <strain evidence="3">9E7_DIV0242</strain>
    </source>
</reference>
<dbReference type="Pfam" id="PF01381">
    <property type="entry name" value="HTH_3"/>
    <property type="match status" value="1"/>
</dbReference>
<evidence type="ECO:0000313" key="3">
    <source>
        <dbReference type="EMBL" id="WYJ90781.1"/>
    </source>
</evidence>
<dbReference type="InterPro" id="IPR010982">
    <property type="entry name" value="Lambda_DNA-bd_dom_sf"/>
</dbReference>
<evidence type="ECO:0000259" key="1">
    <source>
        <dbReference type="PROSITE" id="PS50943"/>
    </source>
</evidence>
<dbReference type="Gene3D" id="1.10.260.40">
    <property type="entry name" value="lambda repressor-like DNA-binding domains"/>
    <property type="match status" value="1"/>
</dbReference>
<dbReference type="InterPro" id="IPR001387">
    <property type="entry name" value="Cro/C1-type_HTH"/>
</dbReference>
<evidence type="ECO:0000313" key="4">
    <source>
        <dbReference type="Proteomes" id="UP000195141"/>
    </source>
</evidence>
<dbReference type="EMBL" id="NGMM01000002">
    <property type="protein sequence ID" value="OTP17173.1"/>
    <property type="molecule type" value="Genomic_DNA"/>
</dbReference>
<dbReference type="Proteomes" id="UP000195141">
    <property type="component" value="Chromosome"/>
</dbReference>
<dbReference type="SUPFAM" id="SSF47413">
    <property type="entry name" value="lambda repressor-like DNA-binding domains"/>
    <property type="match status" value="1"/>
</dbReference>
<evidence type="ECO:0000313" key="2">
    <source>
        <dbReference type="EMBL" id="OTP17173.1"/>
    </source>
</evidence>
<reference evidence="3" key="2">
    <citation type="submission" date="2017-05" db="EMBL/GenBank/DDBJ databases">
        <authorList>
            <consortium name="The Broad Institute Genomics Platform"/>
            <consortium name="The Broad Institute Genomic Center for Infectious Diseases"/>
            <person name="Earl A."/>
            <person name="Manson A."/>
            <person name="Schwartman J."/>
            <person name="Gilmore M."/>
            <person name="Abouelleil A."/>
            <person name="Cao P."/>
            <person name="Chapman S."/>
            <person name="Cusick C."/>
            <person name="Shea T."/>
            <person name="Young S."/>
            <person name="Neafsey D."/>
            <person name="Nusbaum C."/>
            <person name="Birren B."/>
        </authorList>
    </citation>
    <scope>NUCLEOTIDE SEQUENCE</scope>
    <source>
        <strain evidence="3">9E7_DIV0242</strain>
    </source>
</reference>
<proteinExistence type="predicted"/>
<reference evidence="2" key="1">
    <citation type="submission" date="2017-05" db="EMBL/GenBank/DDBJ databases">
        <title>The Genome Sequence of Enterococcus sp. 9E7_DIV0242.</title>
        <authorList>
            <consortium name="The Broad Institute Genomics Platform"/>
            <consortium name="The Broad Institute Genomic Center for Infectious Diseases"/>
            <person name="Earl A."/>
            <person name="Manson A."/>
            <person name="Schwartman J."/>
            <person name="Gilmore M."/>
            <person name="Abouelleil A."/>
            <person name="Cao P."/>
            <person name="Chapman S."/>
            <person name="Cusick C."/>
            <person name="Shea T."/>
            <person name="Young S."/>
            <person name="Neafsey D."/>
            <person name="Nusbaum C."/>
            <person name="Birren B."/>
        </authorList>
    </citation>
    <scope>NUCLEOTIDE SEQUENCE [LARGE SCALE GENOMIC DNA]</scope>
    <source>
        <strain evidence="2">9E7_DIV0242</strain>
    </source>
</reference>
<dbReference type="CDD" id="cd00093">
    <property type="entry name" value="HTH_XRE"/>
    <property type="match status" value="1"/>
</dbReference>
<dbReference type="AlphaFoldDB" id="A0A242K7N3"/>
<sequence length="198" mass="22933">MNILTGEKLYDLKAVGKRIREIRGDYTLEDFGFLADRTSKAAVYNWENGKSLPNKERLKIIALLGKTTVEWVLYGNIDEYISSLFLVNSKPYASIKDLYIKLGHEKLFDMYEMAMPDIKQSIIDKVVEKARLSNWSYSDTHHITDSFLIVADSLLKRNRYIDNLPPNIKELLSAIEQQKLTDDELDSLLTTIRSYFKN</sequence>
<keyword evidence="4" id="KW-1185">Reference proteome</keyword>
<feature type="domain" description="HTH cro/C1-type" evidence="1">
    <location>
        <begin position="39"/>
        <end position="71"/>
    </location>
</feature>
<name>A0A242K7N3_9ENTE</name>
<dbReference type="GO" id="GO:0003677">
    <property type="term" value="F:DNA binding"/>
    <property type="evidence" value="ECO:0007669"/>
    <property type="project" value="InterPro"/>
</dbReference>
<dbReference type="RefSeq" id="WP_170924727.1">
    <property type="nucleotide sequence ID" value="NZ_CP147247.1"/>
</dbReference>
<gene>
    <name evidence="2" type="ORF">A5888_001311</name>
    <name evidence="3" type="ORF">A5888_002549</name>
</gene>
<dbReference type="EMBL" id="CP147247">
    <property type="protein sequence ID" value="WYJ90781.1"/>
    <property type="molecule type" value="Genomic_DNA"/>
</dbReference>
<organism evidence="2">
    <name type="scientific">Candidatus Enterococcus clewellii</name>
    <dbReference type="NCBI Taxonomy" id="1834193"/>
    <lineage>
        <taxon>Bacteria</taxon>
        <taxon>Bacillati</taxon>
        <taxon>Bacillota</taxon>
        <taxon>Bacilli</taxon>
        <taxon>Lactobacillales</taxon>
        <taxon>Enterococcaceae</taxon>
        <taxon>Enterococcus</taxon>
    </lineage>
</organism>
<dbReference type="PROSITE" id="PS50943">
    <property type="entry name" value="HTH_CROC1"/>
    <property type="match status" value="1"/>
</dbReference>
<protein>
    <recommendedName>
        <fullName evidence="1">HTH cro/C1-type domain-containing protein</fullName>
    </recommendedName>
</protein>
<accession>A0A242K7N3</accession>